<accession>A0A835T5V6</accession>
<name>A0A835T5V6_CHLIN</name>
<keyword evidence="2" id="KW-1185">Reference proteome</keyword>
<dbReference type="AlphaFoldDB" id="A0A835T5V6"/>
<gene>
    <name evidence="1" type="ORF">HXX76_004687</name>
</gene>
<organism evidence="1 2">
    <name type="scientific">Chlamydomonas incerta</name>
    <dbReference type="NCBI Taxonomy" id="51695"/>
    <lineage>
        <taxon>Eukaryota</taxon>
        <taxon>Viridiplantae</taxon>
        <taxon>Chlorophyta</taxon>
        <taxon>core chlorophytes</taxon>
        <taxon>Chlorophyceae</taxon>
        <taxon>CS clade</taxon>
        <taxon>Chlamydomonadales</taxon>
        <taxon>Chlamydomonadaceae</taxon>
        <taxon>Chlamydomonas</taxon>
    </lineage>
</organism>
<evidence type="ECO:0000313" key="1">
    <source>
        <dbReference type="EMBL" id="KAG2439328.1"/>
    </source>
</evidence>
<dbReference type="Proteomes" id="UP000650467">
    <property type="component" value="Unassembled WGS sequence"/>
</dbReference>
<dbReference type="EMBL" id="JAEHOC010000008">
    <property type="protein sequence ID" value="KAG2439328.1"/>
    <property type="molecule type" value="Genomic_DNA"/>
</dbReference>
<protein>
    <submittedName>
        <fullName evidence="1">Uncharacterized protein</fullName>
    </submittedName>
</protein>
<reference evidence="1" key="1">
    <citation type="journal article" date="2020" name="bioRxiv">
        <title>Comparative genomics of Chlamydomonas.</title>
        <authorList>
            <person name="Craig R.J."/>
            <person name="Hasan A.R."/>
            <person name="Ness R.W."/>
            <person name="Keightley P.D."/>
        </authorList>
    </citation>
    <scope>NUCLEOTIDE SEQUENCE</scope>
    <source>
        <strain evidence="1">SAG 7.73</strain>
    </source>
</reference>
<comment type="caution">
    <text evidence="1">The sequence shown here is derived from an EMBL/GenBank/DDBJ whole genome shotgun (WGS) entry which is preliminary data.</text>
</comment>
<proteinExistence type="predicted"/>
<evidence type="ECO:0000313" key="2">
    <source>
        <dbReference type="Proteomes" id="UP000650467"/>
    </source>
</evidence>
<sequence length="88" mass="9827">MRVITSSSWVDSGHLAKAEEFALNQADFAWNKTANGGRYRMGRDFWSGIGLEPAPAGVKQMLVQMFQEPETWSQRHALATLGVPFDLD</sequence>